<name>A0A0M6ZDB9_9HYPH</name>
<dbReference type="Proteomes" id="UP000049983">
    <property type="component" value="Unassembled WGS sequence"/>
</dbReference>
<proteinExistence type="predicted"/>
<sequence>MPKVGNYVQRDYHSKYRSQGKSTWSDYNQAWNKKRQASAQKMQELRAVASTFTAIGAQATQANTVFVMQNQNQAGPYANTTAVMARVNVLV</sequence>
<organism evidence="1 2">
    <name type="scientific">Roseibium album</name>
    <dbReference type="NCBI Taxonomy" id="311410"/>
    <lineage>
        <taxon>Bacteria</taxon>
        <taxon>Pseudomonadati</taxon>
        <taxon>Pseudomonadota</taxon>
        <taxon>Alphaproteobacteria</taxon>
        <taxon>Hyphomicrobiales</taxon>
        <taxon>Stappiaceae</taxon>
        <taxon>Roseibium</taxon>
    </lineage>
</organism>
<dbReference type="GeneID" id="97672494"/>
<reference evidence="2" key="1">
    <citation type="submission" date="2015-07" db="EMBL/GenBank/DDBJ databases">
        <authorList>
            <person name="Rodrigo-Torres Lidia"/>
            <person name="Arahal R.David."/>
        </authorList>
    </citation>
    <scope>NUCLEOTIDE SEQUENCE [LARGE SCALE GENOMIC DNA]</scope>
    <source>
        <strain evidence="2">CECT 5096</strain>
    </source>
</reference>
<evidence type="ECO:0000313" key="2">
    <source>
        <dbReference type="Proteomes" id="UP000049983"/>
    </source>
</evidence>
<evidence type="ECO:0008006" key="3">
    <source>
        <dbReference type="Google" id="ProtNLM"/>
    </source>
</evidence>
<protein>
    <recommendedName>
        <fullName evidence="3">Flagellar biosynthesis protein</fullName>
    </recommendedName>
</protein>
<dbReference type="RefSeq" id="WP_055117934.1">
    <property type="nucleotide sequence ID" value="NZ_CANKXR010000004.1"/>
</dbReference>
<accession>A0A0M6ZDB9</accession>
<dbReference type="EMBL" id="CXWC01000013">
    <property type="protein sequence ID" value="CTQ77629.1"/>
    <property type="molecule type" value="Genomic_DNA"/>
</dbReference>
<dbReference type="OrthoDB" id="7678777at2"/>
<dbReference type="AlphaFoldDB" id="A0A0M6ZDB9"/>
<evidence type="ECO:0000313" key="1">
    <source>
        <dbReference type="EMBL" id="CTQ77629.1"/>
    </source>
</evidence>
<dbReference type="STRING" id="311410.LA5095_03956"/>
<keyword evidence="2" id="KW-1185">Reference proteome</keyword>
<gene>
    <name evidence="1" type="ORF">LA5096_05238</name>
</gene>